<gene>
    <name evidence="1" type="ORF">E2562_015791</name>
</gene>
<sequence length="129" mass="15006">MEQDQTEQDSKLDLLLRKMEDTERKRAETKARWRRQLMDSGSRLRISLLGWTNFRPGWSVANGKRKLFLGKEEALEGIRKVEDKRGTEAARANPRDDKLAALKAYRKAKGLCFTCGERWGRDHKCAQQI</sequence>
<proteinExistence type="predicted"/>
<dbReference type="EMBL" id="SPHZ02000007">
    <property type="protein sequence ID" value="KAF0907290.1"/>
    <property type="molecule type" value="Genomic_DNA"/>
</dbReference>
<evidence type="ECO:0000313" key="1">
    <source>
        <dbReference type="EMBL" id="KAF0907290.1"/>
    </source>
</evidence>
<dbReference type="Proteomes" id="UP000479710">
    <property type="component" value="Unassembled WGS sequence"/>
</dbReference>
<comment type="caution">
    <text evidence="1">The sequence shown here is derived from an EMBL/GenBank/DDBJ whole genome shotgun (WGS) entry which is preliminary data.</text>
</comment>
<organism evidence="1 2">
    <name type="scientific">Oryza meyeriana var. granulata</name>
    <dbReference type="NCBI Taxonomy" id="110450"/>
    <lineage>
        <taxon>Eukaryota</taxon>
        <taxon>Viridiplantae</taxon>
        <taxon>Streptophyta</taxon>
        <taxon>Embryophyta</taxon>
        <taxon>Tracheophyta</taxon>
        <taxon>Spermatophyta</taxon>
        <taxon>Magnoliopsida</taxon>
        <taxon>Liliopsida</taxon>
        <taxon>Poales</taxon>
        <taxon>Poaceae</taxon>
        <taxon>BOP clade</taxon>
        <taxon>Oryzoideae</taxon>
        <taxon>Oryzeae</taxon>
        <taxon>Oryzinae</taxon>
        <taxon>Oryza</taxon>
        <taxon>Oryza meyeriana</taxon>
    </lineage>
</organism>
<protein>
    <submittedName>
        <fullName evidence="1">Uncharacterized protein</fullName>
    </submittedName>
</protein>
<name>A0A6G1D4H0_9ORYZ</name>
<accession>A0A6G1D4H0</accession>
<evidence type="ECO:0000313" key="2">
    <source>
        <dbReference type="Proteomes" id="UP000479710"/>
    </source>
</evidence>
<dbReference type="AlphaFoldDB" id="A0A6G1D4H0"/>
<keyword evidence="2" id="KW-1185">Reference proteome</keyword>
<reference evidence="1 2" key="1">
    <citation type="submission" date="2019-11" db="EMBL/GenBank/DDBJ databases">
        <title>Whole genome sequence of Oryza granulata.</title>
        <authorList>
            <person name="Li W."/>
        </authorList>
    </citation>
    <scope>NUCLEOTIDE SEQUENCE [LARGE SCALE GENOMIC DNA]</scope>
    <source>
        <strain evidence="2">cv. Menghai</strain>
        <tissue evidence="1">Leaf</tissue>
    </source>
</reference>